<dbReference type="GO" id="GO:0106026">
    <property type="term" value="F:Gly-tRNA(Ala) deacylase activity"/>
    <property type="evidence" value="ECO:0007669"/>
    <property type="project" value="UniProtKB-UniRule"/>
</dbReference>
<dbReference type="OrthoDB" id="9801395at2"/>
<name>A0A518DA33_9BACT</name>
<dbReference type="EMBL" id="CP036291">
    <property type="protein sequence ID" value="QDU88344.1"/>
    <property type="molecule type" value="Genomic_DNA"/>
</dbReference>
<dbReference type="Pfam" id="PF02580">
    <property type="entry name" value="Tyr_Deacylase"/>
    <property type="match status" value="1"/>
</dbReference>
<accession>A0A518DA33</accession>
<dbReference type="CDD" id="cd00563">
    <property type="entry name" value="Dtyr_deacylase"/>
    <property type="match status" value="1"/>
</dbReference>
<keyword evidence="2" id="KW-0694">RNA-binding</keyword>
<evidence type="ECO:0000256" key="2">
    <source>
        <dbReference type="HAMAP-Rule" id="MF_00518"/>
    </source>
</evidence>
<proteinExistence type="inferred from homology"/>
<dbReference type="SUPFAM" id="SSF69500">
    <property type="entry name" value="DTD-like"/>
    <property type="match status" value="1"/>
</dbReference>
<dbReference type="GO" id="GO:0000049">
    <property type="term" value="F:tRNA binding"/>
    <property type="evidence" value="ECO:0007669"/>
    <property type="project" value="UniProtKB-UniRule"/>
</dbReference>
<reference evidence="3 4" key="1">
    <citation type="submission" date="2019-02" db="EMBL/GenBank/DDBJ databases">
        <title>Deep-cultivation of Planctomycetes and their phenomic and genomic characterization uncovers novel biology.</title>
        <authorList>
            <person name="Wiegand S."/>
            <person name="Jogler M."/>
            <person name="Boedeker C."/>
            <person name="Pinto D."/>
            <person name="Vollmers J."/>
            <person name="Rivas-Marin E."/>
            <person name="Kohn T."/>
            <person name="Peeters S.H."/>
            <person name="Heuer A."/>
            <person name="Rast P."/>
            <person name="Oberbeckmann S."/>
            <person name="Bunk B."/>
            <person name="Jeske O."/>
            <person name="Meyerdierks A."/>
            <person name="Storesund J.E."/>
            <person name="Kallscheuer N."/>
            <person name="Luecker S."/>
            <person name="Lage O.M."/>
            <person name="Pohl T."/>
            <person name="Merkel B.J."/>
            <person name="Hornburger P."/>
            <person name="Mueller R.-W."/>
            <person name="Bruemmer F."/>
            <person name="Labrenz M."/>
            <person name="Spormann A.M."/>
            <person name="Op den Camp H."/>
            <person name="Overmann J."/>
            <person name="Amann R."/>
            <person name="Jetten M.S.M."/>
            <person name="Mascher T."/>
            <person name="Medema M.H."/>
            <person name="Devos D.P."/>
            <person name="Kaster A.-K."/>
            <person name="Ovreas L."/>
            <person name="Rohde M."/>
            <person name="Galperin M.Y."/>
            <person name="Jogler C."/>
        </authorList>
    </citation>
    <scope>NUCLEOTIDE SEQUENCE [LARGE SCALE GENOMIC DNA]</scope>
    <source>
        <strain evidence="3 4">Pla175</strain>
    </source>
</reference>
<dbReference type="InterPro" id="IPR023509">
    <property type="entry name" value="DTD-like_sf"/>
</dbReference>
<dbReference type="Gene3D" id="3.50.80.10">
    <property type="entry name" value="D-tyrosyl-tRNA(Tyr) deacylase"/>
    <property type="match status" value="1"/>
</dbReference>
<dbReference type="InterPro" id="IPR003732">
    <property type="entry name" value="Daa-tRNA_deacyls_DTD"/>
</dbReference>
<comment type="similarity">
    <text evidence="1 2">Belongs to the DTD family.</text>
</comment>
<keyword evidence="2" id="KW-0820">tRNA-binding</keyword>
<dbReference type="KEGG" id="pnd:Pla175_17190"/>
<comment type="subunit">
    <text evidence="2">Homodimer.</text>
</comment>
<dbReference type="GO" id="GO:0043908">
    <property type="term" value="F:Ser(Gly)-tRNA(Ala) hydrolase activity"/>
    <property type="evidence" value="ECO:0007669"/>
    <property type="project" value="UniProtKB-UniRule"/>
</dbReference>
<dbReference type="PANTHER" id="PTHR10472:SF5">
    <property type="entry name" value="D-AMINOACYL-TRNA DEACYLASE 1"/>
    <property type="match status" value="1"/>
</dbReference>
<evidence type="ECO:0000256" key="1">
    <source>
        <dbReference type="ARBA" id="ARBA00009673"/>
    </source>
</evidence>
<comment type="subcellular location">
    <subcellularLocation>
        <location evidence="2">Cytoplasm</location>
    </subcellularLocation>
</comment>
<dbReference type="NCBIfam" id="TIGR00256">
    <property type="entry name" value="D-aminoacyl-tRNA deacylase"/>
    <property type="match status" value="1"/>
</dbReference>
<dbReference type="EC" id="3.1.1.-" evidence="2"/>
<dbReference type="GO" id="GO:0019478">
    <property type="term" value="P:D-amino acid catabolic process"/>
    <property type="evidence" value="ECO:0007669"/>
    <property type="project" value="UniProtKB-UniRule"/>
</dbReference>
<dbReference type="Proteomes" id="UP000317429">
    <property type="component" value="Chromosome"/>
</dbReference>
<dbReference type="EC" id="3.1.1.96" evidence="2"/>
<dbReference type="GO" id="GO:0005737">
    <property type="term" value="C:cytoplasm"/>
    <property type="evidence" value="ECO:0007669"/>
    <property type="project" value="UniProtKB-SubCell"/>
</dbReference>
<evidence type="ECO:0000313" key="4">
    <source>
        <dbReference type="Proteomes" id="UP000317429"/>
    </source>
</evidence>
<organism evidence="3 4">
    <name type="scientific">Pirellulimonas nuda</name>
    <dbReference type="NCBI Taxonomy" id="2528009"/>
    <lineage>
        <taxon>Bacteria</taxon>
        <taxon>Pseudomonadati</taxon>
        <taxon>Planctomycetota</taxon>
        <taxon>Planctomycetia</taxon>
        <taxon>Pirellulales</taxon>
        <taxon>Lacipirellulaceae</taxon>
        <taxon>Pirellulimonas</taxon>
    </lineage>
</organism>
<comment type="catalytic activity">
    <reaction evidence="2">
        <text>glycyl-tRNA(Ala) + H2O = tRNA(Ala) + glycine + H(+)</text>
        <dbReference type="Rhea" id="RHEA:53744"/>
        <dbReference type="Rhea" id="RHEA-COMP:9657"/>
        <dbReference type="Rhea" id="RHEA-COMP:13640"/>
        <dbReference type="ChEBI" id="CHEBI:15377"/>
        <dbReference type="ChEBI" id="CHEBI:15378"/>
        <dbReference type="ChEBI" id="CHEBI:57305"/>
        <dbReference type="ChEBI" id="CHEBI:78442"/>
        <dbReference type="ChEBI" id="CHEBI:78522"/>
    </reaction>
</comment>
<comment type="function">
    <text evidence="2">An aminoacyl-tRNA editing enzyme that deacylates mischarged D-aminoacyl-tRNAs. Also deacylates mischarged glycyl-tRNA(Ala), protecting cells against glycine mischarging by AlaRS. Acts via tRNA-based rather than protein-based catalysis; rejects L-amino acids rather than detecting D-amino acids in the active site. By recycling D-aminoacyl-tRNA to D-amino acids and free tRNA molecules, this enzyme counteracts the toxicity associated with the formation of D-aminoacyl-tRNA entities in vivo and helps enforce protein L-homochirality.</text>
</comment>
<keyword evidence="2" id="KW-0963">Cytoplasm</keyword>
<sequence>MRSVIQRVSEARVTVDDQVVGQVGAGLLVLLGVGPDDGESQVEWMAEKLVGLRVFEDEHGKMNRSLLDVRGAMLIVSQFTLLGDCRKGRRPSFVNAAPPELAERLYDSFVRAVGRRGVETAAGKFRRQMQVALVNDGPVTLIVDSPEPGGAGDD</sequence>
<dbReference type="GO" id="GO:0051500">
    <property type="term" value="F:D-tyrosyl-tRNA(Tyr) deacylase activity"/>
    <property type="evidence" value="ECO:0007669"/>
    <property type="project" value="TreeGrafter"/>
</dbReference>
<comment type="catalytic activity">
    <reaction evidence="2">
        <text>a D-aminoacyl-tRNA + H2O = a tRNA + a D-alpha-amino acid + H(+)</text>
        <dbReference type="Rhea" id="RHEA:13953"/>
        <dbReference type="Rhea" id="RHEA-COMP:10123"/>
        <dbReference type="Rhea" id="RHEA-COMP:10124"/>
        <dbReference type="ChEBI" id="CHEBI:15377"/>
        <dbReference type="ChEBI" id="CHEBI:15378"/>
        <dbReference type="ChEBI" id="CHEBI:59871"/>
        <dbReference type="ChEBI" id="CHEBI:78442"/>
        <dbReference type="ChEBI" id="CHEBI:79333"/>
        <dbReference type="EC" id="3.1.1.96"/>
    </reaction>
</comment>
<dbReference type="AlphaFoldDB" id="A0A518DA33"/>
<evidence type="ECO:0000313" key="3">
    <source>
        <dbReference type="EMBL" id="QDU88344.1"/>
    </source>
</evidence>
<keyword evidence="2 3" id="KW-0378">Hydrolase</keyword>
<comment type="domain">
    <text evidence="2">A Gly-cisPro motif from one monomer fits into the active site of the other monomer to allow specific chiral rejection of L-amino acids.</text>
</comment>
<dbReference type="RefSeq" id="WP_145283164.1">
    <property type="nucleotide sequence ID" value="NZ_CP036291.1"/>
</dbReference>
<protein>
    <recommendedName>
        <fullName evidence="2">D-aminoacyl-tRNA deacylase</fullName>
        <shortName evidence="2">DTD</shortName>
        <ecNumber evidence="2">3.1.1.96</ecNumber>
    </recommendedName>
    <alternativeName>
        <fullName evidence="2">Gly-tRNA(Ala) deacylase</fullName>
        <ecNumber evidence="2">3.1.1.-</ecNumber>
    </alternativeName>
</protein>
<dbReference type="PANTHER" id="PTHR10472">
    <property type="entry name" value="D-TYROSYL-TRNA TYR DEACYLASE"/>
    <property type="match status" value="1"/>
</dbReference>
<keyword evidence="4" id="KW-1185">Reference proteome</keyword>
<feature type="short sequence motif" description="Gly-cisPro motif, important for rejection of L-amino acids" evidence="2">
    <location>
        <begin position="137"/>
        <end position="138"/>
    </location>
</feature>
<gene>
    <name evidence="2 3" type="primary">dtd</name>
    <name evidence="3" type="ORF">Pla175_17190</name>
</gene>
<dbReference type="FunFam" id="3.50.80.10:FF:000001">
    <property type="entry name" value="D-aminoacyl-tRNA deacylase"/>
    <property type="match status" value="1"/>
</dbReference>
<dbReference type="HAMAP" id="MF_00518">
    <property type="entry name" value="Deacylase_Dtd"/>
    <property type="match status" value="1"/>
</dbReference>